<dbReference type="RefSeq" id="WP_239530003.1">
    <property type="nucleotide sequence ID" value="NZ_CBCRXA010000007.1"/>
</dbReference>
<dbReference type="EMBL" id="JAFBEV010000011">
    <property type="protein sequence ID" value="MBM7658070.1"/>
    <property type="molecule type" value="Genomic_DNA"/>
</dbReference>
<dbReference type="NCBIfam" id="TIGR01906">
    <property type="entry name" value="integ_TIGR01906"/>
    <property type="match status" value="1"/>
</dbReference>
<name>A0ABS2Q9S2_9BACL</name>
<dbReference type="Pfam" id="PF07314">
    <property type="entry name" value="Lit"/>
    <property type="match status" value="1"/>
</dbReference>
<comment type="caution">
    <text evidence="2">The sequence shown here is derived from an EMBL/GenBank/DDBJ whole genome shotgun (WGS) entry which is preliminary data.</text>
</comment>
<feature type="transmembrane region" description="Helical" evidence="1">
    <location>
        <begin position="95"/>
        <end position="117"/>
    </location>
</feature>
<dbReference type="InterPro" id="IPR010178">
    <property type="entry name" value="Lit"/>
</dbReference>
<feature type="transmembrane region" description="Helical" evidence="1">
    <location>
        <begin position="129"/>
        <end position="146"/>
    </location>
</feature>
<keyword evidence="1" id="KW-0812">Transmembrane</keyword>
<sequence length="215" mass="24624">MFSRYQLQQDLFAACLALFIICVAIIAVLVCTPLYALDMRLLGIAETAHLGNAQIYENYQYMIHFLVNPLPQTFRLPTLASSAHGRIHFQDVKRIFNFIEGLMVVCGGISIWGAVSMHRQRNYVTLRRAAICLFFFTAFPLVALLLDFNDMFLLFHQLAFSNNYWIFDPVRDPVINILPETFFMHAALLIVGLIALGMVILLLVWRHLSKQPKSE</sequence>
<feature type="transmembrane region" description="Helical" evidence="1">
    <location>
        <begin position="12"/>
        <end position="36"/>
    </location>
</feature>
<accession>A0ABS2Q9S2</accession>
<gene>
    <name evidence="2" type="ORF">JOC27_001522</name>
</gene>
<organism evidence="2 3">
    <name type="scientific">Sporolactobacillus spathodeae</name>
    <dbReference type="NCBI Taxonomy" id="1465502"/>
    <lineage>
        <taxon>Bacteria</taxon>
        <taxon>Bacillati</taxon>
        <taxon>Bacillota</taxon>
        <taxon>Bacilli</taxon>
        <taxon>Bacillales</taxon>
        <taxon>Sporolactobacillaceae</taxon>
        <taxon>Sporolactobacillus</taxon>
    </lineage>
</organism>
<evidence type="ECO:0000256" key="1">
    <source>
        <dbReference type="SAM" id="Phobius"/>
    </source>
</evidence>
<dbReference type="Proteomes" id="UP000823201">
    <property type="component" value="Unassembled WGS sequence"/>
</dbReference>
<evidence type="ECO:0000313" key="2">
    <source>
        <dbReference type="EMBL" id="MBM7658070.1"/>
    </source>
</evidence>
<keyword evidence="1" id="KW-0472">Membrane</keyword>
<proteinExistence type="predicted"/>
<protein>
    <submittedName>
        <fullName evidence="2">Integral membrane protein (TIGR01906 family)</fullName>
    </submittedName>
</protein>
<feature type="transmembrane region" description="Helical" evidence="1">
    <location>
        <begin position="182"/>
        <end position="205"/>
    </location>
</feature>
<evidence type="ECO:0000313" key="3">
    <source>
        <dbReference type="Proteomes" id="UP000823201"/>
    </source>
</evidence>
<keyword evidence="1" id="KW-1133">Transmembrane helix</keyword>
<reference evidence="2 3" key="1">
    <citation type="submission" date="2021-01" db="EMBL/GenBank/DDBJ databases">
        <title>Genomic Encyclopedia of Type Strains, Phase IV (KMG-IV): sequencing the most valuable type-strain genomes for metagenomic binning, comparative biology and taxonomic classification.</title>
        <authorList>
            <person name="Goeker M."/>
        </authorList>
    </citation>
    <scope>NUCLEOTIDE SEQUENCE [LARGE SCALE GENOMIC DNA]</scope>
    <source>
        <strain evidence="2 3">DSM 100968</strain>
    </source>
</reference>
<keyword evidence="3" id="KW-1185">Reference proteome</keyword>